<sequence>MSKPFVFVTRQVPEVSLTALKEMAEVEVWPEKETPVPREILLKKAEKAVGLYTMLTDSIDEELLNRAANLKVIANLAVGFDNIDVDMASEKGIAVCNTPEVLSDTTADLTFALLMATSRRIVEAAQYIKEGKWNNWAPLLLAGTDIHHKTIGILGMGRIGSAVAKRATGFEMEILYHNRSHNEKAEKELGATFVSFDELIERSDYVVCLAPMTDDTKDLFTYDVFEKMKRSAIFINASRGGIVVEEDLIKALKEEKIAGAGLDVFRQEPITTDHPLLSLSNVVALPHIGSASIETRLAMAALASRNIVNVIKGDRPEAIVNGDILK</sequence>
<dbReference type="Gene3D" id="3.40.50.720">
    <property type="entry name" value="NAD(P)-binding Rossmann-like Domain"/>
    <property type="match status" value="2"/>
</dbReference>
<gene>
    <name evidence="7" type="ORF">CR194_14880</name>
</gene>
<dbReference type="InterPro" id="IPR029752">
    <property type="entry name" value="D-isomer_DH_CS1"/>
</dbReference>
<evidence type="ECO:0000256" key="1">
    <source>
        <dbReference type="ARBA" id="ARBA00005854"/>
    </source>
</evidence>
<evidence type="ECO:0000259" key="5">
    <source>
        <dbReference type="Pfam" id="PF00389"/>
    </source>
</evidence>
<dbReference type="PANTHER" id="PTHR10996:SF178">
    <property type="entry name" value="2-HYDROXYACID DEHYDROGENASE YGL185C-RELATED"/>
    <property type="match status" value="1"/>
</dbReference>
<dbReference type="PROSITE" id="PS00065">
    <property type="entry name" value="D_2_HYDROXYACID_DH_1"/>
    <property type="match status" value="1"/>
</dbReference>
<accession>A0A323TCW1</accession>
<evidence type="ECO:0000313" key="8">
    <source>
        <dbReference type="Proteomes" id="UP000248214"/>
    </source>
</evidence>
<dbReference type="Pfam" id="PF02826">
    <property type="entry name" value="2-Hacid_dh_C"/>
    <property type="match status" value="1"/>
</dbReference>
<keyword evidence="8" id="KW-1185">Reference proteome</keyword>
<keyword evidence="2 4" id="KW-0560">Oxidoreductase</keyword>
<dbReference type="PROSITE" id="PS00671">
    <property type="entry name" value="D_2_HYDROXYACID_DH_3"/>
    <property type="match status" value="1"/>
</dbReference>
<dbReference type="SUPFAM" id="SSF51735">
    <property type="entry name" value="NAD(P)-binding Rossmann-fold domains"/>
    <property type="match status" value="1"/>
</dbReference>
<dbReference type="InterPro" id="IPR006139">
    <property type="entry name" value="D-isomer_2_OHA_DH_cat_dom"/>
</dbReference>
<dbReference type="GO" id="GO:0016618">
    <property type="term" value="F:hydroxypyruvate reductase [NAD(P)H] activity"/>
    <property type="evidence" value="ECO:0007669"/>
    <property type="project" value="TreeGrafter"/>
</dbReference>
<dbReference type="FunFam" id="3.40.50.720:FF:000462">
    <property type="entry name" value="Glyoxylate reductase (NADP+)"/>
    <property type="match status" value="1"/>
</dbReference>
<dbReference type="Proteomes" id="UP000248214">
    <property type="component" value="Unassembled WGS sequence"/>
</dbReference>
<organism evidence="7 8">
    <name type="scientific">Salipaludibacillus keqinensis</name>
    <dbReference type="NCBI Taxonomy" id="2045207"/>
    <lineage>
        <taxon>Bacteria</taxon>
        <taxon>Bacillati</taxon>
        <taxon>Bacillota</taxon>
        <taxon>Bacilli</taxon>
        <taxon>Bacillales</taxon>
        <taxon>Bacillaceae</taxon>
    </lineage>
</organism>
<dbReference type="OrthoDB" id="9805416at2"/>
<evidence type="ECO:0000256" key="2">
    <source>
        <dbReference type="ARBA" id="ARBA00023002"/>
    </source>
</evidence>
<dbReference type="PANTHER" id="PTHR10996">
    <property type="entry name" value="2-HYDROXYACID DEHYDROGENASE-RELATED"/>
    <property type="match status" value="1"/>
</dbReference>
<evidence type="ECO:0000313" key="7">
    <source>
        <dbReference type="EMBL" id="PYZ92921.1"/>
    </source>
</evidence>
<feature type="domain" description="D-isomer specific 2-hydroxyacid dehydrogenase NAD-binding" evidence="6">
    <location>
        <begin position="111"/>
        <end position="289"/>
    </location>
</feature>
<feature type="domain" description="D-isomer specific 2-hydroxyacid dehydrogenase catalytic" evidence="5">
    <location>
        <begin position="6"/>
        <end position="321"/>
    </location>
</feature>
<dbReference type="Pfam" id="PF00389">
    <property type="entry name" value="2-Hacid_dh"/>
    <property type="match status" value="1"/>
</dbReference>
<proteinExistence type="inferred from homology"/>
<dbReference type="EMBL" id="PDOD01000003">
    <property type="protein sequence ID" value="PYZ92921.1"/>
    <property type="molecule type" value="Genomic_DNA"/>
</dbReference>
<evidence type="ECO:0000256" key="3">
    <source>
        <dbReference type="ARBA" id="ARBA00023027"/>
    </source>
</evidence>
<evidence type="ECO:0000259" key="6">
    <source>
        <dbReference type="Pfam" id="PF02826"/>
    </source>
</evidence>
<keyword evidence="3" id="KW-0520">NAD</keyword>
<dbReference type="AlphaFoldDB" id="A0A323TCW1"/>
<dbReference type="InterPro" id="IPR006140">
    <property type="entry name" value="D-isomer_DH_NAD-bd"/>
</dbReference>
<name>A0A323TCW1_9BACI</name>
<comment type="similarity">
    <text evidence="1 4">Belongs to the D-isomer specific 2-hydroxyacid dehydrogenase family.</text>
</comment>
<dbReference type="RefSeq" id="WP_110610469.1">
    <property type="nucleotide sequence ID" value="NZ_PDOD01000003.1"/>
</dbReference>
<dbReference type="GO" id="GO:0005829">
    <property type="term" value="C:cytosol"/>
    <property type="evidence" value="ECO:0007669"/>
    <property type="project" value="TreeGrafter"/>
</dbReference>
<protein>
    <submittedName>
        <fullName evidence="7">D-glycerate dehydrogenase</fullName>
    </submittedName>
</protein>
<reference evidence="7 8" key="1">
    <citation type="submission" date="2017-10" db="EMBL/GenBank/DDBJ databases">
        <title>Bacillus sp. nov., a halophilic bacterium isolated from a Keqin Lake.</title>
        <authorList>
            <person name="Wang H."/>
        </authorList>
    </citation>
    <scope>NUCLEOTIDE SEQUENCE [LARGE SCALE GENOMIC DNA]</scope>
    <source>
        <strain evidence="7 8">KQ-12</strain>
    </source>
</reference>
<dbReference type="CDD" id="cd05301">
    <property type="entry name" value="GDH"/>
    <property type="match status" value="1"/>
</dbReference>
<dbReference type="InterPro" id="IPR050223">
    <property type="entry name" value="D-isomer_2-hydroxyacid_DH"/>
</dbReference>
<comment type="caution">
    <text evidence="7">The sequence shown here is derived from an EMBL/GenBank/DDBJ whole genome shotgun (WGS) entry which is preliminary data.</text>
</comment>
<dbReference type="InterPro" id="IPR036291">
    <property type="entry name" value="NAD(P)-bd_dom_sf"/>
</dbReference>
<dbReference type="InterPro" id="IPR029753">
    <property type="entry name" value="D-isomer_DH_CS"/>
</dbReference>
<dbReference type="GO" id="GO:0030267">
    <property type="term" value="F:glyoxylate reductase (NADPH) activity"/>
    <property type="evidence" value="ECO:0007669"/>
    <property type="project" value="TreeGrafter"/>
</dbReference>
<dbReference type="GO" id="GO:0051287">
    <property type="term" value="F:NAD binding"/>
    <property type="evidence" value="ECO:0007669"/>
    <property type="project" value="InterPro"/>
</dbReference>
<evidence type="ECO:0000256" key="4">
    <source>
        <dbReference type="RuleBase" id="RU003719"/>
    </source>
</evidence>
<dbReference type="SUPFAM" id="SSF52283">
    <property type="entry name" value="Formate/glycerate dehydrogenase catalytic domain-like"/>
    <property type="match status" value="1"/>
</dbReference>